<dbReference type="Gene3D" id="2.40.50.140">
    <property type="entry name" value="Nucleic acid-binding proteins"/>
    <property type="match status" value="2"/>
</dbReference>
<dbReference type="CDD" id="cd04481">
    <property type="entry name" value="RPA1_DBD_B_like"/>
    <property type="match status" value="1"/>
</dbReference>
<protein>
    <recommendedName>
        <fullName evidence="1">Replication protein A 70 kDa DNA-binding subunit B/D first OB fold domain-containing protein</fullName>
    </recommendedName>
</protein>
<dbReference type="CDD" id="cd04480">
    <property type="entry name" value="RPA1_DBD_A_like"/>
    <property type="match status" value="1"/>
</dbReference>
<keyword evidence="3" id="KW-1185">Reference proteome</keyword>
<dbReference type="Proteomes" id="UP001632038">
    <property type="component" value="Unassembled WGS sequence"/>
</dbReference>
<dbReference type="Pfam" id="PF02721">
    <property type="entry name" value="DUF223"/>
    <property type="match status" value="1"/>
</dbReference>
<organism evidence="2 3">
    <name type="scientific">Castilleja foliolosa</name>
    <dbReference type="NCBI Taxonomy" id="1961234"/>
    <lineage>
        <taxon>Eukaryota</taxon>
        <taxon>Viridiplantae</taxon>
        <taxon>Streptophyta</taxon>
        <taxon>Embryophyta</taxon>
        <taxon>Tracheophyta</taxon>
        <taxon>Spermatophyta</taxon>
        <taxon>Magnoliopsida</taxon>
        <taxon>eudicotyledons</taxon>
        <taxon>Gunneridae</taxon>
        <taxon>Pentapetalae</taxon>
        <taxon>asterids</taxon>
        <taxon>lamiids</taxon>
        <taxon>Lamiales</taxon>
        <taxon>Orobanchaceae</taxon>
        <taxon>Pedicularideae</taxon>
        <taxon>Castillejinae</taxon>
        <taxon>Castilleja</taxon>
    </lineage>
</organism>
<evidence type="ECO:0000259" key="1">
    <source>
        <dbReference type="Pfam" id="PF02721"/>
    </source>
</evidence>
<dbReference type="InterPro" id="IPR003871">
    <property type="entry name" value="RFA1B/D_OB_1st"/>
</dbReference>
<gene>
    <name evidence="2" type="ORF">CASFOL_011454</name>
</gene>
<dbReference type="InterPro" id="IPR012340">
    <property type="entry name" value="NA-bd_OB-fold"/>
</dbReference>
<sequence>MTYSSATLFSVLNDVHSGSTAWCIKARLIRVYKQPAYLNKNELGSMELVIHDKEGVRIHVTMKPNIYEKLTEKMKKEMQEGSVYIIKNFLVIDNTTSFRTTHHNHKLKFFRATTMSLTDEEFSSHMYNITTLDQLQFDNEIDEVHLADVIGRVISYQKPFEGMEAKKMDFKIQDTKNNQLSCTLWEEYIDDLLPTLETTEDNKLVIVAIQFGRLLKFTDQVKMPNAFHVTKVIVNADCDVFAEFMARMQLNNGVCNRMLSNTDYNIYEDFTRGNARVRTIAYESLQN</sequence>
<dbReference type="SUPFAM" id="SSF50249">
    <property type="entry name" value="Nucleic acid-binding proteins"/>
    <property type="match status" value="2"/>
</dbReference>
<dbReference type="PANTHER" id="PTHR47165">
    <property type="entry name" value="OS03G0429900 PROTEIN"/>
    <property type="match status" value="1"/>
</dbReference>
<evidence type="ECO:0000313" key="2">
    <source>
        <dbReference type="EMBL" id="KAL3646274.1"/>
    </source>
</evidence>
<dbReference type="EMBL" id="JAVIJP010000013">
    <property type="protein sequence ID" value="KAL3646274.1"/>
    <property type="molecule type" value="Genomic_DNA"/>
</dbReference>
<comment type="caution">
    <text evidence="2">The sequence shown here is derived from an EMBL/GenBank/DDBJ whole genome shotgun (WGS) entry which is preliminary data.</text>
</comment>
<proteinExistence type="predicted"/>
<reference evidence="3" key="1">
    <citation type="journal article" date="2024" name="IScience">
        <title>Strigolactones Initiate the Formation of Haustorium-like Structures in Castilleja.</title>
        <authorList>
            <person name="Buerger M."/>
            <person name="Peterson D."/>
            <person name="Chory J."/>
        </authorList>
    </citation>
    <scope>NUCLEOTIDE SEQUENCE [LARGE SCALE GENOMIC DNA]</scope>
</reference>
<dbReference type="AlphaFoldDB" id="A0ABD3DWI7"/>
<name>A0ABD3DWI7_9LAMI</name>
<evidence type="ECO:0000313" key="3">
    <source>
        <dbReference type="Proteomes" id="UP001632038"/>
    </source>
</evidence>
<dbReference type="PANTHER" id="PTHR47165:SF4">
    <property type="entry name" value="OS03G0429900 PROTEIN"/>
    <property type="match status" value="1"/>
</dbReference>
<feature type="domain" description="Replication protein A 70 kDa DNA-binding subunit B/D first OB fold" evidence="1">
    <location>
        <begin position="9"/>
        <end position="116"/>
    </location>
</feature>
<accession>A0ABD3DWI7</accession>